<dbReference type="Proteomes" id="UP000276133">
    <property type="component" value="Unassembled WGS sequence"/>
</dbReference>
<accession>A0A3M7R879</accession>
<reference evidence="1 2" key="1">
    <citation type="journal article" date="2018" name="Sci. Rep.">
        <title>Genomic signatures of local adaptation to the degree of environmental predictability in rotifers.</title>
        <authorList>
            <person name="Franch-Gras L."/>
            <person name="Hahn C."/>
            <person name="Garcia-Roger E.M."/>
            <person name="Carmona M.J."/>
            <person name="Serra M."/>
            <person name="Gomez A."/>
        </authorList>
    </citation>
    <scope>NUCLEOTIDE SEQUENCE [LARGE SCALE GENOMIC DNA]</scope>
    <source>
        <strain evidence="1">HYR1</strain>
    </source>
</reference>
<proteinExistence type="predicted"/>
<protein>
    <submittedName>
        <fullName evidence="1">Uncharacterized protein</fullName>
    </submittedName>
</protein>
<evidence type="ECO:0000313" key="1">
    <source>
        <dbReference type="EMBL" id="RNA19750.1"/>
    </source>
</evidence>
<feature type="non-terminal residue" evidence="1">
    <location>
        <position position="1"/>
    </location>
</feature>
<sequence>GKISMETVYCSLNKKLKESVNCSLLALSQNKEDSINFTFDNDTNDAAFSMTDKVVNYFGLYDKNNLNVQKISTSLTGHFLLLSTEFKLDAYLVGFELYAVNPGQLTLYVIDFKSNCENYSSCAEYFYLTNPNLDSFEKTSIVSITLTKGYNLHQLTTPVWITKGKMIYLYTNVSNLLAIAVANDAEYSDHVQKGCLYNVTIGLSWRFLLNALVDKNFYLNQHIVTKQFGQGTDLLDYAITSIEAQFDQRLLSNVSKIMNITFLRNEDSIIQLSNIGYIFEKHFNFTVEISTPFAYDTLKVDFGDGQKTQLNLTNIQSQSKFFFGSSKLYYHQGLKNTQQYAKDMQFFLINTETKFDASILGFELYANSGGHVIIGITKFLSCGQIFSCSDYFDNFGTNLSQNVLLSQEYFIQEGFNQLSLCQQRKIPKGSVVFISISAKSTAKFFIEETDLVSDYQQSLDDFIPLHKKRILLNMIFVEQDYSQYSINLNHLYPSYDIFNLNFILENNNLTTFKKNATIELKKNQVFEIICQNWDHVLDRLIFCTLNAFTMEKSDRFIFRDNQVSFENESLNFFGSHPFLEQISTQDTTLMKGSFILPNTEFYYNAYCLGFEFIAVRPGKIDFSIIDFTWCGIQDSCSSWIYLSYPKIDYSKNYCKMSVDAREGYNKVFYEEKCRVKKGNMIMVYVSEPGILALDKKNNSLFSDLKINKTAKAGIKLDQLLNWKFFVNALIDRKYFKNSIDFNVSFNDEILLNLSTNFLNSSVSLTKEYSIFGDESVQIMCWNLGKMLNYEANCSIVGYVFNNYSDVQFSDQNYSQTVKISTSMYSHFGYGMFNFGKGRNSIDIESDAKSFLLINTEFAFDANLFAFELVALKDGLVEIEIISFGELCSEFATCAEYFRLKPSYSNESIIFKEKFNVSFGYNLLALQYSVRVSKKSMITIHTQHENQIFLDSKESYFYSDLIDDKKILLRHDFNKNYRFQFNCLIDRKYYRFETNKMLKFSSKGSQNITIRVFNKKIIENLKGKVYISNSEYF</sequence>
<gene>
    <name evidence="1" type="ORF">BpHYR1_052488</name>
</gene>
<keyword evidence="2" id="KW-1185">Reference proteome</keyword>
<evidence type="ECO:0000313" key="2">
    <source>
        <dbReference type="Proteomes" id="UP000276133"/>
    </source>
</evidence>
<organism evidence="1 2">
    <name type="scientific">Brachionus plicatilis</name>
    <name type="common">Marine rotifer</name>
    <name type="synonym">Brachionus muelleri</name>
    <dbReference type="NCBI Taxonomy" id="10195"/>
    <lineage>
        <taxon>Eukaryota</taxon>
        <taxon>Metazoa</taxon>
        <taxon>Spiralia</taxon>
        <taxon>Gnathifera</taxon>
        <taxon>Rotifera</taxon>
        <taxon>Eurotatoria</taxon>
        <taxon>Monogononta</taxon>
        <taxon>Pseudotrocha</taxon>
        <taxon>Ploima</taxon>
        <taxon>Brachionidae</taxon>
        <taxon>Brachionus</taxon>
    </lineage>
</organism>
<dbReference type="AlphaFoldDB" id="A0A3M7R879"/>
<name>A0A3M7R879_BRAPC</name>
<dbReference type="EMBL" id="REGN01003982">
    <property type="protein sequence ID" value="RNA19750.1"/>
    <property type="molecule type" value="Genomic_DNA"/>
</dbReference>
<comment type="caution">
    <text evidence="1">The sequence shown here is derived from an EMBL/GenBank/DDBJ whole genome shotgun (WGS) entry which is preliminary data.</text>
</comment>